<evidence type="ECO:0000256" key="7">
    <source>
        <dbReference type="ARBA" id="ARBA00023136"/>
    </source>
</evidence>
<comment type="subcellular location">
    <subcellularLocation>
        <location evidence="1">Cell membrane</location>
        <topology evidence="1">Multi-pass membrane protein</topology>
    </subcellularLocation>
</comment>
<keyword evidence="8 10" id="KW-0675">Receptor</keyword>
<dbReference type="PROSITE" id="PS00237">
    <property type="entry name" value="G_PROTEIN_RECEP_F1_1"/>
    <property type="match status" value="1"/>
</dbReference>
<feature type="transmembrane region" description="Helical" evidence="11">
    <location>
        <begin position="168"/>
        <end position="191"/>
    </location>
</feature>
<keyword evidence="6 10" id="KW-0297">G-protein coupled receptor</keyword>
<keyword evidence="9 10" id="KW-0807">Transducer</keyword>
<dbReference type="Gene3D" id="1.20.1070.10">
    <property type="entry name" value="Rhodopsin 7-helix transmembrane proteins"/>
    <property type="match status" value="1"/>
</dbReference>
<keyword evidence="4 10" id="KW-0812">Transmembrane</keyword>
<dbReference type="SUPFAM" id="SSF81321">
    <property type="entry name" value="Family A G protein-coupled receptor-like"/>
    <property type="match status" value="1"/>
</dbReference>
<feature type="transmembrane region" description="Helical" evidence="11">
    <location>
        <begin position="6"/>
        <end position="37"/>
    </location>
</feature>
<dbReference type="GO" id="GO:0030425">
    <property type="term" value="C:dendrite"/>
    <property type="evidence" value="ECO:0007669"/>
    <property type="project" value="TreeGrafter"/>
</dbReference>
<evidence type="ECO:0000256" key="5">
    <source>
        <dbReference type="ARBA" id="ARBA00022989"/>
    </source>
</evidence>
<dbReference type="GO" id="GO:0004993">
    <property type="term" value="F:G protein-coupled serotonin receptor activity"/>
    <property type="evidence" value="ECO:0007669"/>
    <property type="project" value="TreeGrafter"/>
</dbReference>
<dbReference type="GO" id="GO:0045202">
    <property type="term" value="C:synapse"/>
    <property type="evidence" value="ECO:0007669"/>
    <property type="project" value="GOC"/>
</dbReference>
<organism evidence="13">
    <name type="scientific">Photinus pyralis</name>
    <name type="common">Common eastern firefly</name>
    <name type="synonym">Lampyris pyralis</name>
    <dbReference type="NCBI Taxonomy" id="7054"/>
    <lineage>
        <taxon>Eukaryota</taxon>
        <taxon>Metazoa</taxon>
        <taxon>Ecdysozoa</taxon>
        <taxon>Arthropoda</taxon>
        <taxon>Hexapoda</taxon>
        <taxon>Insecta</taxon>
        <taxon>Pterygota</taxon>
        <taxon>Neoptera</taxon>
        <taxon>Endopterygota</taxon>
        <taxon>Coleoptera</taxon>
        <taxon>Polyphaga</taxon>
        <taxon>Elateriformia</taxon>
        <taxon>Elateroidea</taxon>
        <taxon>Lampyridae</taxon>
        <taxon>Lampyrinae</taxon>
        <taxon>Photinus</taxon>
    </lineage>
</organism>
<dbReference type="GO" id="GO:0005886">
    <property type="term" value="C:plasma membrane"/>
    <property type="evidence" value="ECO:0007669"/>
    <property type="project" value="UniProtKB-SubCell"/>
</dbReference>
<dbReference type="OrthoDB" id="10042731at2759"/>
<evidence type="ECO:0000256" key="6">
    <source>
        <dbReference type="ARBA" id="ARBA00023040"/>
    </source>
</evidence>
<keyword evidence="3" id="KW-1003">Cell membrane</keyword>
<dbReference type="CTD" id="31626"/>
<keyword evidence="5 11" id="KW-1133">Transmembrane helix</keyword>
<evidence type="ECO:0000256" key="1">
    <source>
        <dbReference type="ARBA" id="ARBA00004651"/>
    </source>
</evidence>
<evidence type="ECO:0000256" key="3">
    <source>
        <dbReference type="ARBA" id="ARBA00022475"/>
    </source>
</evidence>
<dbReference type="InterPro" id="IPR000276">
    <property type="entry name" value="GPCR_Rhodpsn"/>
</dbReference>
<dbReference type="GO" id="GO:0007187">
    <property type="term" value="P:G protein-coupled receptor signaling pathway, coupled to cyclic nucleotide second messenger"/>
    <property type="evidence" value="ECO:0007669"/>
    <property type="project" value="TreeGrafter"/>
</dbReference>
<dbReference type="InterPro" id="IPR017452">
    <property type="entry name" value="GPCR_Rhodpsn_7TM"/>
</dbReference>
<protein>
    <recommendedName>
        <fullName evidence="12">G-protein coupled receptors family 1 profile domain-containing protein</fullName>
    </recommendedName>
</protein>
<evidence type="ECO:0000256" key="2">
    <source>
        <dbReference type="ARBA" id="ARBA00010663"/>
    </source>
</evidence>
<dbReference type="PRINTS" id="PR00237">
    <property type="entry name" value="GPCRRHODOPSN"/>
</dbReference>
<sequence length="343" mass="38601">MSATLPLYVLILAGVVDGLLMLFVLCGNVLTICAVKLSRKLSAVLSNQFILSLALSDIMVAISLPYHFVFFMEGGLHANSVFCVLRIVLTILGCASSIGNLIGIALDRYVAIVYPLHYGRFMTKKVAVAIIITGWAVSIVISLLPSFWNQWNETDRCVSINKVLPNEYINFVLIPMFLMVLIGMFVVYTRIWKEATGHARRLRNSTSYQYGKMWNDSKSVQVVLLIIGCFSVCWLPFFISILIMKLESRLIYEITLRLAIANSGINPIIYAWKNSNFRQIFACLLRCRLPTGLYYNASFITNYTTAKRTGNVRFVREEQCVQIERDGIATVSASIETLPECKV</sequence>
<feature type="transmembrane region" description="Helical" evidence="11">
    <location>
        <begin position="84"/>
        <end position="106"/>
    </location>
</feature>
<dbReference type="EMBL" id="GEZM01039614">
    <property type="protein sequence ID" value="JAV81316.1"/>
    <property type="molecule type" value="Transcribed_RNA"/>
</dbReference>
<dbReference type="Pfam" id="PF00001">
    <property type="entry name" value="7tm_1"/>
    <property type="match status" value="1"/>
</dbReference>
<dbReference type="AlphaFoldDB" id="A0A1Y1MBS0"/>
<reference evidence="13" key="1">
    <citation type="journal article" date="2016" name="Sci. Rep.">
        <title>Molecular characterization of firefly nuptial gifts: a multi-omics approach sheds light on postcopulatory sexual selection.</title>
        <authorList>
            <person name="Al-Wathiqui N."/>
            <person name="Fallon T.R."/>
            <person name="South A."/>
            <person name="Weng J.K."/>
            <person name="Lewis S.M."/>
        </authorList>
    </citation>
    <scope>NUCLEOTIDE SEQUENCE</scope>
</reference>
<name>A0A1Y1MBS0_PHOPY</name>
<dbReference type="GO" id="GO:0030594">
    <property type="term" value="F:neurotransmitter receptor activity"/>
    <property type="evidence" value="ECO:0007669"/>
    <property type="project" value="TreeGrafter"/>
</dbReference>
<dbReference type="KEGG" id="ppyr:116173659"/>
<accession>A0A1Y1MBS0</accession>
<evidence type="ECO:0000256" key="9">
    <source>
        <dbReference type="ARBA" id="ARBA00023224"/>
    </source>
</evidence>
<feature type="domain" description="G-protein coupled receptors family 1 profile" evidence="12">
    <location>
        <begin position="27"/>
        <end position="270"/>
    </location>
</feature>
<dbReference type="PROSITE" id="PS50262">
    <property type="entry name" value="G_PROTEIN_RECEP_F1_2"/>
    <property type="match status" value="1"/>
</dbReference>
<evidence type="ECO:0000313" key="13">
    <source>
        <dbReference type="EMBL" id="JAV81316.1"/>
    </source>
</evidence>
<evidence type="ECO:0000256" key="11">
    <source>
        <dbReference type="SAM" id="Phobius"/>
    </source>
</evidence>
<comment type="similarity">
    <text evidence="2 10">Belongs to the G-protein coupled receptor 1 family.</text>
</comment>
<keyword evidence="7 11" id="KW-0472">Membrane</keyword>
<evidence type="ECO:0000256" key="4">
    <source>
        <dbReference type="ARBA" id="ARBA00022692"/>
    </source>
</evidence>
<dbReference type="GeneID" id="116173659"/>
<dbReference type="RefSeq" id="XP_031347147.1">
    <property type="nucleotide sequence ID" value="XM_031491287.1"/>
</dbReference>
<dbReference type="GO" id="GO:0007268">
    <property type="term" value="P:chemical synaptic transmission"/>
    <property type="evidence" value="ECO:0007669"/>
    <property type="project" value="TreeGrafter"/>
</dbReference>
<evidence type="ECO:0000256" key="10">
    <source>
        <dbReference type="RuleBase" id="RU000688"/>
    </source>
</evidence>
<feature type="transmembrane region" description="Helical" evidence="11">
    <location>
        <begin position="222"/>
        <end position="244"/>
    </location>
</feature>
<dbReference type="PANTHER" id="PTHR24247:SF202">
    <property type="entry name" value="5-HYDROXYTRYPTAMINE RECEPTOR 1"/>
    <property type="match status" value="1"/>
</dbReference>
<feature type="transmembrane region" description="Helical" evidence="11">
    <location>
        <begin position="49"/>
        <end position="72"/>
    </location>
</feature>
<dbReference type="PANTHER" id="PTHR24247">
    <property type="entry name" value="5-HYDROXYTRYPTAMINE RECEPTOR"/>
    <property type="match status" value="1"/>
</dbReference>
<evidence type="ECO:0000256" key="8">
    <source>
        <dbReference type="ARBA" id="ARBA00023170"/>
    </source>
</evidence>
<proteinExistence type="inferred from homology"/>
<feature type="transmembrane region" description="Helical" evidence="11">
    <location>
        <begin position="126"/>
        <end position="148"/>
    </location>
</feature>
<evidence type="ECO:0000259" key="12">
    <source>
        <dbReference type="PROSITE" id="PS50262"/>
    </source>
</evidence>